<protein>
    <submittedName>
        <fullName evidence="2">Uncharacterized protein</fullName>
    </submittedName>
</protein>
<feature type="region of interest" description="Disordered" evidence="1">
    <location>
        <begin position="1"/>
        <end position="62"/>
    </location>
</feature>
<evidence type="ECO:0000313" key="2">
    <source>
        <dbReference type="EMBL" id="VDN21867.1"/>
    </source>
</evidence>
<feature type="region of interest" description="Disordered" evidence="1">
    <location>
        <begin position="326"/>
        <end position="345"/>
    </location>
</feature>
<dbReference type="OrthoDB" id="1357022at2759"/>
<evidence type="ECO:0000313" key="3">
    <source>
        <dbReference type="Proteomes" id="UP000281553"/>
    </source>
</evidence>
<organism evidence="2 3">
    <name type="scientific">Dibothriocephalus latus</name>
    <name type="common">Fish tapeworm</name>
    <name type="synonym">Diphyllobothrium latum</name>
    <dbReference type="NCBI Taxonomy" id="60516"/>
    <lineage>
        <taxon>Eukaryota</taxon>
        <taxon>Metazoa</taxon>
        <taxon>Spiralia</taxon>
        <taxon>Lophotrochozoa</taxon>
        <taxon>Platyhelminthes</taxon>
        <taxon>Cestoda</taxon>
        <taxon>Eucestoda</taxon>
        <taxon>Diphyllobothriidea</taxon>
        <taxon>Diphyllobothriidae</taxon>
        <taxon>Dibothriocephalus</taxon>
    </lineage>
</organism>
<proteinExistence type="predicted"/>
<feature type="compositionally biased region" description="Basic and acidic residues" evidence="1">
    <location>
        <begin position="23"/>
        <end position="34"/>
    </location>
</feature>
<feature type="compositionally biased region" description="Acidic residues" evidence="1">
    <location>
        <begin position="42"/>
        <end position="57"/>
    </location>
</feature>
<keyword evidence="3" id="KW-1185">Reference proteome</keyword>
<evidence type="ECO:0000256" key="1">
    <source>
        <dbReference type="SAM" id="MobiDB-lite"/>
    </source>
</evidence>
<feature type="non-terminal residue" evidence="2">
    <location>
        <position position="345"/>
    </location>
</feature>
<dbReference type="Proteomes" id="UP000281553">
    <property type="component" value="Unassembled WGS sequence"/>
</dbReference>
<gene>
    <name evidence="2" type="ORF">DILT_LOCUS13927</name>
</gene>
<reference evidence="2 3" key="1">
    <citation type="submission" date="2018-11" db="EMBL/GenBank/DDBJ databases">
        <authorList>
            <consortium name="Pathogen Informatics"/>
        </authorList>
    </citation>
    <scope>NUCLEOTIDE SEQUENCE [LARGE SCALE GENOMIC DNA]</scope>
</reference>
<accession>A0A3P7MED3</accession>
<dbReference type="AlphaFoldDB" id="A0A3P7MED3"/>
<name>A0A3P7MED3_DIBLA</name>
<dbReference type="EMBL" id="UYRU01072137">
    <property type="protein sequence ID" value="VDN21867.1"/>
    <property type="molecule type" value="Genomic_DNA"/>
</dbReference>
<sequence length="345" mass="36916">MFSSVSTLPPLDSSPKSPTTPRNRSDDCACKRSSGDQFFDTIDVDEIEDPPSEESELYDAPSTPICDYVPSTEHWFSPGNASPFQNSAAYYTTADAPSPGHQSASPSAFCQQRSTSPVLQEAEFPTYTTAPTVLADLPALVEICRLSDASPKKVTDASEPDVPMQMCIALSPMGTCMLFADSSPTCITDVTPKGGPKIGKIQFDLEAEKNKKNRKGDDDTDTDCTLTLSMYSLLTGSPESTKATNAPSKFALVKCRDLILPSQVPPKDFVAPLLPSVLSAVISSDDSMIGCGLSNGRLWIYSLDEVGWVACISTAISAKADPFTAAPISTRTPRPRTDTSPFQQA</sequence>